<name>A0A409XXS7_9AGAR</name>
<comment type="catalytic activity">
    <reaction evidence="9">
        <text>glycerol(in) = glycerol(out)</text>
        <dbReference type="Rhea" id="RHEA:29675"/>
        <dbReference type="ChEBI" id="CHEBI:17754"/>
    </reaction>
</comment>
<accession>A0A409XXS7</accession>
<dbReference type="InterPro" id="IPR000425">
    <property type="entry name" value="MIP"/>
</dbReference>
<feature type="compositionally biased region" description="Basic and acidic residues" evidence="10">
    <location>
        <begin position="648"/>
        <end position="658"/>
    </location>
</feature>
<feature type="transmembrane region" description="Helical" evidence="11">
    <location>
        <begin position="561"/>
        <end position="583"/>
    </location>
</feature>
<dbReference type="Gene3D" id="1.20.1080.10">
    <property type="entry name" value="Glycerol uptake facilitator protein"/>
    <property type="match status" value="2"/>
</dbReference>
<dbReference type="InterPro" id="IPR023271">
    <property type="entry name" value="Aquaporin-like"/>
</dbReference>
<keyword evidence="7 11" id="KW-0472">Membrane</keyword>
<feature type="transmembrane region" description="Helical" evidence="11">
    <location>
        <begin position="234"/>
        <end position="258"/>
    </location>
</feature>
<feature type="transmembrane region" description="Helical" evidence="11">
    <location>
        <begin position="532"/>
        <end position="549"/>
    </location>
</feature>
<dbReference type="PRINTS" id="PR00783">
    <property type="entry name" value="MINTRINSICP"/>
</dbReference>
<feature type="compositionally biased region" description="Polar residues" evidence="10">
    <location>
        <begin position="326"/>
        <end position="344"/>
    </location>
</feature>
<evidence type="ECO:0000256" key="3">
    <source>
        <dbReference type="ARBA" id="ARBA00022448"/>
    </source>
</evidence>
<comment type="catalytic activity">
    <reaction evidence="8">
        <text>H2O(in) = H2O(out)</text>
        <dbReference type="Rhea" id="RHEA:29667"/>
        <dbReference type="ChEBI" id="CHEBI:15377"/>
    </reaction>
</comment>
<evidence type="ECO:0008006" key="14">
    <source>
        <dbReference type="Google" id="ProtNLM"/>
    </source>
</evidence>
<dbReference type="PANTHER" id="PTHR43829:SF9">
    <property type="entry name" value="AQUAPORIN-9"/>
    <property type="match status" value="1"/>
</dbReference>
<proteinExistence type="inferred from homology"/>
<dbReference type="PANTHER" id="PTHR43829">
    <property type="entry name" value="AQUAPORIN OR AQUAGLYCEROPORIN RELATED"/>
    <property type="match status" value="1"/>
</dbReference>
<feature type="transmembrane region" description="Helical" evidence="11">
    <location>
        <begin position="198"/>
        <end position="222"/>
    </location>
</feature>
<evidence type="ECO:0000256" key="4">
    <source>
        <dbReference type="ARBA" id="ARBA00022692"/>
    </source>
</evidence>
<feature type="transmembrane region" description="Helical" evidence="11">
    <location>
        <begin position="51"/>
        <end position="72"/>
    </location>
</feature>
<dbReference type="FunFam" id="1.20.1080.10:FF:000005">
    <property type="entry name" value="Aquaporin 3"/>
    <property type="match status" value="1"/>
</dbReference>
<evidence type="ECO:0000256" key="11">
    <source>
        <dbReference type="SAM" id="Phobius"/>
    </source>
</evidence>
<dbReference type="NCBIfam" id="TIGR00861">
    <property type="entry name" value="MIP"/>
    <property type="match status" value="1"/>
</dbReference>
<dbReference type="SUPFAM" id="SSF81338">
    <property type="entry name" value="Aquaporin-like"/>
    <property type="match status" value="2"/>
</dbReference>
<dbReference type="InterPro" id="IPR050363">
    <property type="entry name" value="MIP/Aquaporin"/>
</dbReference>
<dbReference type="GO" id="GO:0015254">
    <property type="term" value="F:glycerol channel activity"/>
    <property type="evidence" value="ECO:0007669"/>
    <property type="project" value="TreeGrafter"/>
</dbReference>
<dbReference type="GO" id="GO:0015250">
    <property type="term" value="F:water channel activity"/>
    <property type="evidence" value="ECO:0007669"/>
    <property type="project" value="TreeGrafter"/>
</dbReference>
<evidence type="ECO:0000256" key="7">
    <source>
        <dbReference type="ARBA" id="ARBA00023136"/>
    </source>
</evidence>
<evidence type="ECO:0000256" key="10">
    <source>
        <dbReference type="SAM" id="MobiDB-lite"/>
    </source>
</evidence>
<feature type="region of interest" description="Disordered" evidence="10">
    <location>
        <begin position="648"/>
        <end position="686"/>
    </location>
</feature>
<dbReference type="AlphaFoldDB" id="A0A409XXS7"/>
<protein>
    <recommendedName>
        <fullName evidence="14">Aquaporin</fullName>
    </recommendedName>
</protein>
<evidence type="ECO:0000256" key="1">
    <source>
        <dbReference type="ARBA" id="ARBA00004141"/>
    </source>
</evidence>
<feature type="transmembrane region" description="Helical" evidence="11">
    <location>
        <begin position="410"/>
        <end position="428"/>
    </location>
</feature>
<dbReference type="Proteomes" id="UP000284706">
    <property type="component" value="Unassembled WGS sequence"/>
</dbReference>
<evidence type="ECO:0000313" key="12">
    <source>
        <dbReference type="EMBL" id="PPQ95533.1"/>
    </source>
</evidence>
<feature type="transmembrane region" description="Helical" evidence="11">
    <location>
        <begin position="286"/>
        <end position="310"/>
    </location>
</feature>
<feature type="transmembrane region" description="Helical" evidence="11">
    <location>
        <begin position="440"/>
        <end position="464"/>
    </location>
</feature>
<evidence type="ECO:0000256" key="2">
    <source>
        <dbReference type="ARBA" id="ARBA00006175"/>
    </source>
</evidence>
<keyword evidence="4 11" id="KW-0812">Transmembrane</keyword>
<reference evidence="12 13" key="1">
    <citation type="journal article" date="2018" name="Evol. Lett.">
        <title>Horizontal gene cluster transfer increased hallucinogenic mushroom diversity.</title>
        <authorList>
            <person name="Reynolds H.T."/>
            <person name="Vijayakumar V."/>
            <person name="Gluck-Thaler E."/>
            <person name="Korotkin H.B."/>
            <person name="Matheny P.B."/>
            <person name="Slot J.C."/>
        </authorList>
    </citation>
    <scope>NUCLEOTIDE SEQUENCE [LARGE SCALE GENOMIC DNA]</scope>
    <source>
        <strain evidence="12 13">SRW20</strain>
    </source>
</reference>
<gene>
    <name evidence="12" type="ORF">CVT26_008558</name>
</gene>
<dbReference type="InParanoid" id="A0A409XXS7"/>
<keyword evidence="6 11" id="KW-1133">Transmembrane helix</keyword>
<feature type="transmembrane region" description="Helical" evidence="11">
    <location>
        <begin position="92"/>
        <end position="112"/>
    </location>
</feature>
<comment type="similarity">
    <text evidence="2">Belongs to the MIP/aquaporin (TC 1.A.8) family.</text>
</comment>
<evidence type="ECO:0000256" key="8">
    <source>
        <dbReference type="ARBA" id="ARBA00034651"/>
    </source>
</evidence>
<organism evidence="12 13">
    <name type="scientific">Gymnopilus dilepis</name>
    <dbReference type="NCBI Taxonomy" id="231916"/>
    <lineage>
        <taxon>Eukaryota</taxon>
        <taxon>Fungi</taxon>
        <taxon>Dikarya</taxon>
        <taxon>Basidiomycota</taxon>
        <taxon>Agaricomycotina</taxon>
        <taxon>Agaricomycetes</taxon>
        <taxon>Agaricomycetidae</taxon>
        <taxon>Agaricales</taxon>
        <taxon>Agaricineae</taxon>
        <taxon>Hymenogastraceae</taxon>
        <taxon>Gymnopilus</taxon>
    </lineage>
</organism>
<keyword evidence="3" id="KW-0813">Transport</keyword>
<sequence>MQSPTSSFTLSKPPGTPPAIDDLPVLTSYAPPPKPKSTLSRIRGLIREPMAEFFGVAVFVFFGTGVDCQVVLSTNKGVALAPKGDFLSVNFGWAIGLALGAWVSGGISGGHLNPAVTLAMATWRGFSWKKVPGMRLIVGLLFPRVYMVYQAFILAQVMGGLVGSAIVYGNYSHAINIFESGHRTQATAGLFATYALDYMTALGCFFTEFLGTAVLVFMVVALTDKHNNAPPNGLVPLTLFLTLLGLGVSLGMQTSYAFNPARDFGPRLMLTFAGYGKQLYTYRKQYWLWCPIIAPLLGGQAGVAAYDLFLNEKDPLSMQKSISRTSSLEMSSQAHPHTLPTTTAVREPEHNSGRFKLLRRLRNKIRAPMAEFLGVAVFVIFGAGADAQVTLSTDPNVAAVHKGEYISTNFGWGIGTHVRFVLAMATLWRLRVLMDQQPGLAMAVWISAGISGGHVNPAITLALATWRGFPWRKVPVYIFAQVMGGVVGAAMVYAQYIHAIDIFEGGRNIRTLATAGFFSSFALDYLPAVSCFFSEFLGTAVLAFVIVAATDKKNAAPPTALLPLVLFLTLLGLGAALGMQTAFSFNPARDFGPRLFLSMAGYGKQVYTYRNQYWLWCPILGGILGAQLAVGLYDTFLYDPSPDDDVNRLRASPDDRFSTDITPGRQSGSTTESAAAYGKTSDANPV</sequence>
<feature type="transmembrane region" description="Helical" evidence="11">
    <location>
        <begin position="476"/>
        <end position="497"/>
    </location>
</feature>
<feature type="compositionally biased region" description="Polar residues" evidence="10">
    <location>
        <begin position="659"/>
        <end position="673"/>
    </location>
</feature>
<comment type="subcellular location">
    <subcellularLocation>
        <location evidence="1">Membrane</location>
        <topology evidence="1">Multi-pass membrane protein</topology>
    </subcellularLocation>
</comment>
<evidence type="ECO:0000256" key="5">
    <source>
        <dbReference type="ARBA" id="ARBA00022737"/>
    </source>
</evidence>
<feature type="transmembrane region" description="Helical" evidence="11">
    <location>
        <begin position="613"/>
        <end position="633"/>
    </location>
</feature>
<dbReference type="InterPro" id="IPR022357">
    <property type="entry name" value="MIP_CS"/>
</dbReference>
<dbReference type="OrthoDB" id="3222at2759"/>
<keyword evidence="5" id="KW-0677">Repeat</keyword>
<dbReference type="STRING" id="231916.A0A409XXS7"/>
<comment type="caution">
    <text evidence="12">The sequence shown here is derived from an EMBL/GenBank/DDBJ whole genome shotgun (WGS) entry which is preliminary data.</text>
</comment>
<evidence type="ECO:0000313" key="13">
    <source>
        <dbReference type="Proteomes" id="UP000284706"/>
    </source>
</evidence>
<dbReference type="Pfam" id="PF00230">
    <property type="entry name" value="MIP"/>
    <property type="match status" value="2"/>
</dbReference>
<feature type="compositionally biased region" description="Polar residues" evidence="10">
    <location>
        <begin position="1"/>
        <end position="10"/>
    </location>
</feature>
<dbReference type="PROSITE" id="PS00221">
    <property type="entry name" value="MIP"/>
    <property type="match status" value="2"/>
</dbReference>
<feature type="region of interest" description="Disordered" evidence="10">
    <location>
        <begin position="326"/>
        <end position="348"/>
    </location>
</feature>
<feature type="region of interest" description="Disordered" evidence="10">
    <location>
        <begin position="1"/>
        <end position="24"/>
    </location>
</feature>
<dbReference type="GO" id="GO:0005886">
    <property type="term" value="C:plasma membrane"/>
    <property type="evidence" value="ECO:0007669"/>
    <property type="project" value="TreeGrafter"/>
</dbReference>
<feature type="transmembrane region" description="Helical" evidence="11">
    <location>
        <begin position="369"/>
        <end position="390"/>
    </location>
</feature>
<evidence type="ECO:0000256" key="9">
    <source>
        <dbReference type="ARBA" id="ARBA00049405"/>
    </source>
</evidence>
<keyword evidence="13" id="KW-1185">Reference proteome</keyword>
<evidence type="ECO:0000256" key="6">
    <source>
        <dbReference type="ARBA" id="ARBA00022989"/>
    </source>
</evidence>
<dbReference type="EMBL" id="NHYE01001423">
    <property type="protein sequence ID" value="PPQ95533.1"/>
    <property type="molecule type" value="Genomic_DNA"/>
</dbReference>